<protein>
    <submittedName>
        <fullName evidence="2">Uncharacterized protein</fullName>
    </submittedName>
</protein>
<gene>
    <name evidence="2" type="ORF">SODALDRAFT_32427</name>
</gene>
<evidence type="ECO:0000313" key="3">
    <source>
        <dbReference type="Proteomes" id="UP000272025"/>
    </source>
</evidence>
<keyword evidence="3" id="KW-1185">Reference proteome</keyword>
<evidence type="ECO:0000313" key="2">
    <source>
        <dbReference type="EMBL" id="ROT43167.1"/>
    </source>
</evidence>
<keyword evidence="1" id="KW-1133">Transmembrane helix</keyword>
<name>A0A3N2Q8Z8_SODAK</name>
<dbReference type="EMBL" id="ML119051">
    <property type="protein sequence ID" value="ROT43167.1"/>
    <property type="molecule type" value="Genomic_DNA"/>
</dbReference>
<keyword evidence="1" id="KW-0472">Membrane</keyword>
<feature type="transmembrane region" description="Helical" evidence="1">
    <location>
        <begin position="84"/>
        <end position="103"/>
    </location>
</feature>
<dbReference type="Proteomes" id="UP000272025">
    <property type="component" value="Unassembled WGS sequence"/>
</dbReference>
<dbReference type="AlphaFoldDB" id="A0A3N2Q8Z8"/>
<organism evidence="2 3">
    <name type="scientific">Sodiomyces alkalinus (strain CBS 110278 / VKM F-3762 / F11)</name>
    <name type="common">Alkaliphilic filamentous fungus</name>
    <dbReference type="NCBI Taxonomy" id="1314773"/>
    <lineage>
        <taxon>Eukaryota</taxon>
        <taxon>Fungi</taxon>
        <taxon>Dikarya</taxon>
        <taxon>Ascomycota</taxon>
        <taxon>Pezizomycotina</taxon>
        <taxon>Sordariomycetes</taxon>
        <taxon>Hypocreomycetidae</taxon>
        <taxon>Glomerellales</taxon>
        <taxon>Plectosphaerellaceae</taxon>
        <taxon>Sodiomyces</taxon>
    </lineage>
</organism>
<sequence>MLLQIARACRLCYLQRASVDTEARLKTAAFVVSLRRAVRELFRLFHPIFDYRWSGGGACRDMILTSPFCVLLFRCVSGVWSRDFFLVSVLFTCILMPKCWYLFNVAHS</sequence>
<keyword evidence="1" id="KW-0812">Transmembrane</keyword>
<reference evidence="2 3" key="1">
    <citation type="journal article" date="2018" name="Mol. Ecol.">
        <title>The obligate alkalophilic soda-lake fungus Sodiomyces alkalinus has shifted to a protein diet.</title>
        <authorList>
            <person name="Grum-Grzhimaylo A.A."/>
            <person name="Falkoski D.L."/>
            <person name="van den Heuvel J."/>
            <person name="Valero-Jimenez C.A."/>
            <person name="Min B."/>
            <person name="Choi I.G."/>
            <person name="Lipzen A."/>
            <person name="Daum C.G."/>
            <person name="Aanen D.K."/>
            <person name="Tsang A."/>
            <person name="Henrissat B."/>
            <person name="Bilanenko E.N."/>
            <person name="de Vries R.P."/>
            <person name="van Kan J.A.L."/>
            <person name="Grigoriev I.V."/>
            <person name="Debets A.J.M."/>
        </authorList>
    </citation>
    <scope>NUCLEOTIDE SEQUENCE [LARGE SCALE GENOMIC DNA]</scope>
    <source>
        <strain evidence="2 3">F11</strain>
    </source>
</reference>
<dbReference type="GeneID" id="39578345"/>
<evidence type="ECO:0000256" key="1">
    <source>
        <dbReference type="SAM" id="Phobius"/>
    </source>
</evidence>
<proteinExistence type="predicted"/>
<accession>A0A3N2Q8Z8</accession>
<dbReference type="RefSeq" id="XP_028470973.1">
    <property type="nucleotide sequence ID" value="XM_028609867.1"/>
</dbReference>